<keyword evidence="3" id="KW-1185">Reference proteome</keyword>
<feature type="transmembrane region" description="Helical" evidence="1">
    <location>
        <begin position="75"/>
        <end position="92"/>
    </location>
</feature>
<evidence type="ECO:0000313" key="2">
    <source>
        <dbReference type="EMBL" id="GFZ99158.1"/>
    </source>
</evidence>
<dbReference type="RefSeq" id="WP_188641137.1">
    <property type="nucleotide sequence ID" value="NZ_BMID01000001.1"/>
</dbReference>
<keyword evidence="1" id="KW-1133">Transmembrane helix</keyword>
<keyword evidence="1" id="KW-0812">Transmembrane</keyword>
<dbReference type="Proteomes" id="UP000603317">
    <property type="component" value="Unassembled WGS sequence"/>
</dbReference>
<protein>
    <submittedName>
        <fullName evidence="2">Uncharacterized protein</fullName>
    </submittedName>
</protein>
<keyword evidence="1" id="KW-0472">Membrane</keyword>
<evidence type="ECO:0000256" key="1">
    <source>
        <dbReference type="SAM" id="Phobius"/>
    </source>
</evidence>
<name>A0ABQ1F491_9SPHN</name>
<dbReference type="EMBL" id="BMID01000001">
    <property type="protein sequence ID" value="GFZ99158.1"/>
    <property type="molecule type" value="Genomic_DNA"/>
</dbReference>
<feature type="transmembrane region" description="Helical" evidence="1">
    <location>
        <begin position="41"/>
        <end position="63"/>
    </location>
</feature>
<evidence type="ECO:0000313" key="3">
    <source>
        <dbReference type="Proteomes" id="UP000603317"/>
    </source>
</evidence>
<proteinExistence type="predicted"/>
<organism evidence="2 3">
    <name type="scientific">Blastomonas marina</name>
    <dbReference type="NCBI Taxonomy" id="1867408"/>
    <lineage>
        <taxon>Bacteria</taxon>
        <taxon>Pseudomonadati</taxon>
        <taxon>Pseudomonadota</taxon>
        <taxon>Alphaproteobacteria</taxon>
        <taxon>Sphingomonadales</taxon>
        <taxon>Sphingomonadaceae</taxon>
        <taxon>Blastomonas</taxon>
    </lineage>
</organism>
<reference evidence="3" key="1">
    <citation type="journal article" date="2019" name="Int. J. Syst. Evol. Microbiol.">
        <title>The Global Catalogue of Microorganisms (GCM) 10K type strain sequencing project: providing services to taxonomists for standard genome sequencing and annotation.</title>
        <authorList>
            <consortium name="The Broad Institute Genomics Platform"/>
            <consortium name="The Broad Institute Genome Sequencing Center for Infectious Disease"/>
            <person name="Wu L."/>
            <person name="Ma J."/>
        </authorList>
    </citation>
    <scope>NUCLEOTIDE SEQUENCE [LARGE SCALE GENOMIC DNA]</scope>
    <source>
        <strain evidence="3">CGMCC 1.15297</strain>
    </source>
</reference>
<gene>
    <name evidence="2" type="ORF">GCM10010923_04300</name>
</gene>
<dbReference type="Pfam" id="PF20556">
    <property type="entry name" value="DUF6768"/>
    <property type="match status" value="1"/>
</dbReference>
<comment type="caution">
    <text evidence="2">The sequence shown here is derived from an EMBL/GenBank/DDBJ whole genome shotgun (WGS) entry which is preliminary data.</text>
</comment>
<sequence length="124" mass="13938">MTDIDNRIRDVLDADDRAFLDSLDDDRGMFRQIGDSMHGPLAGWAKFSFALAFAIGIGLAYAFYRAVTAGTTDAMLGWGLTTIGLLIMQGFLKEWLFARMNMLSILSEVKRLQWQVAQLEKARD</sequence>
<accession>A0ABQ1F491</accession>
<dbReference type="InterPro" id="IPR046659">
    <property type="entry name" value="DUF6768"/>
</dbReference>